<dbReference type="EC" id="2.4.-.-" evidence="2"/>
<dbReference type="Proteomes" id="UP001596110">
    <property type="component" value="Unassembled WGS sequence"/>
</dbReference>
<protein>
    <submittedName>
        <fullName evidence="2">Glycosyltransferase family A protein</fullName>
        <ecNumber evidence="2">2.4.-.-</ecNumber>
    </submittedName>
</protein>
<dbReference type="RefSeq" id="WP_156805460.1">
    <property type="nucleotide sequence ID" value="NZ_JBHSOJ010000016.1"/>
</dbReference>
<dbReference type="Pfam" id="PF00535">
    <property type="entry name" value="Glycos_transf_2"/>
    <property type="match status" value="1"/>
</dbReference>
<keyword evidence="2" id="KW-0328">Glycosyltransferase</keyword>
<organism evidence="2 3">
    <name type="scientific">Streptococcus caledonicus</name>
    <dbReference type="NCBI Taxonomy" id="2614158"/>
    <lineage>
        <taxon>Bacteria</taxon>
        <taxon>Bacillati</taxon>
        <taxon>Bacillota</taxon>
        <taxon>Bacilli</taxon>
        <taxon>Lactobacillales</taxon>
        <taxon>Streptococcaceae</taxon>
        <taxon>Streptococcus</taxon>
    </lineage>
</organism>
<dbReference type="InterPro" id="IPR001173">
    <property type="entry name" value="Glyco_trans_2-like"/>
</dbReference>
<sequence length="261" mass="30940">MKPKKHTFAICAYKESPHLETCIQSVVKQNAYSNIIMCTSTPSDFLSNLANAYDIPLFIREGKSDIQDDWNFCCEKAQTEWVTVTHQDDIYDENYAKELLLEISKEPNAIMAFTDYLPIKNGRIGTDLNSRMKRLFRTPMRFKVLRHNKFFKKYFQGFGNAISCPSVAYNKSLINGKVFTSPLKFALDWDTFVKFAGYNEPFIYIHKKLFYYRIHEEATSKSFTENNIRVNDEMYMFRQFWPNWLIKIGFKLYQRSYKTYD</sequence>
<dbReference type="SUPFAM" id="SSF53448">
    <property type="entry name" value="Nucleotide-diphospho-sugar transferases"/>
    <property type="match status" value="1"/>
</dbReference>
<gene>
    <name evidence="2" type="ORF">ACFPQ3_04920</name>
</gene>
<dbReference type="CDD" id="cd00761">
    <property type="entry name" value="Glyco_tranf_GTA_type"/>
    <property type="match status" value="1"/>
</dbReference>
<dbReference type="InterPro" id="IPR029044">
    <property type="entry name" value="Nucleotide-diphossugar_trans"/>
</dbReference>
<dbReference type="Gene3D" id="3.90.550.10">
    <property type="entry name" value="Spore Coat Polysaccharide Biosynthesis Protein SpsA, Chain A"/>
    <property type="match status" value="1"/>
</dbReference>
<accession>A0ABW0UCP4</accession>
<evidence type="ECO:0000259" key="1">
    <source>
        <dbReference type="Pfam" id="PF00535"/>
    </source>
</evidence>
<evidence type="ECO:0000313" key="2">
    <source>
        <dbReference type="EMBL" id="MFC5630948.1"/>
    </source>
</evidence>
<comment type="caution">
    <text evidence="2">The sequence shown here is derived from an EMBL/GenBank/DDBJ whole genome shotgun (WGS) entry which is preliminary data.</text>
</comment>
<evidence type="ECO:0000313" key="3">
    <source>
        <dbReference type="Proteomes" id="UP001596110"/>
    </source>
</evidence>
<reference evidence="3" key="1">
    <citation type="journal article" date="2019" name="Int. J. Syst. Evol. Microbiol.">
        <title>The Global Catalogue of Microorganisms (GCM) 10K type strain sequencing project: providing services to taxonomists for standard genome sequencing and annotation.</title>
        <authorList>
            <consortium name="The Broad Institute Genomics Platform"/>
            <consortium name="The Broad Institute Genome Sequencing Center for Infectious Disease"/>
            <person name="Wu L."/>
            <person name="Ma J."/>
        </authorList>
    </citation>
    <scope>NUCLEOTIDE SEQUENCE [LARGE SCALE GENOMIC DNA]</scope>
    <source>
        <strain evidence="3">DT43</strain>
    </source>
</reference>
<dbReference type="EMBL" id="JBHSOJ010000016">
    <property type="protein sequence ID" value="MFC5630948.1"/>
    <property type="molecule type" value="Genomic_DNA"/>
</dbReference>
<keyword evidence="3" id="KW-1185">Reference proteome</keyword>
<proteinExistence type="predicted"/>
<name>A0ABW0UCP4_9STRE</name>
<dbReference type="GO" id="GO:0016757">
    <property type="term" value="F:glycosyltransferase activity"/>
    <property type="evidence" value="ECO:0007669"/>
    <property type="project" value="UniProtKB-KW"/>
</dbReference>
<feature type="domain" description="Glycosyltransferase 2-like" evidence="1">
    <location>
        <begin position="8"/>
        <end position="158"/>
    </location>
</feature>
<keyword evidence="2" id="KW-0808">Transferase</keyword>